<dbReference type="Pfam" id="PF02798">
    <property type="entry name" value="GST_N"/>
    <property type="match status" value="1"/>
</dbReference>
<dbReference type="PANTHER" id="PTHR43986:SF1">
    <property type="entry name" value="ELONGATION FACTOR 1-GAMMA"/>
    <property type="match status" value="1"/>
</dbReference>
<dbReference type="STRING" id="1509407.A0A0L1IYF4"/>
<dbReference type="InterPro" id="IPR050802">
    <property type="entry name" value="EF-GSTs"/>
</dbReference>
<gene>
    <name evidence="4" type="ORF">ANOM_007963</name>
</gene>
<comment type="similarity">
    <text evidence="1 2">Belongs to the GST superfamily.</text>
</comment>
<dbReference type="AlphaFoldDB" id="A0A0L1IYF4"/>
<evidence type="ECO:0000313" key="4">
    <source>
        <dbReference type="EMBL" id="KNG84532.1"/>
    </source>
</evidence>
<evidence type="ECO:0000259" key="3">
    <source>
        <dbReference type="PROSITE" id="PS50405"/>
    </source>
</evidence>
<keyword evidence="4" id="KW-0808">Transferase</keyword>
<dbReference type="RefSeq" id="XP_015405455.1">
    <property type="nucleotide sequence ID" value="XM_015553219.1"/>
</dbReference>
<protein>
    <submittedName>
        <fullName evidence="4">Glutathione S-transferase</fullName>
    </submittedName>
</protein>
<dbReference type="Gene3D" id="1.20.1050.10">
    <property type="match status" value="1"/>
</dbReference>
<keyword evidence="5" id="KW-1185">Reference proteome</keyword>
<dbReference type="Proteomes" id="UP000037505">
    <property type="component" value="Unassembled WGS sequence"/>
</dbReference>
<dbReference type="SUPFAM" id="SSF47616">
    <property type="entry name" value="GST C-terminal domain-like"/>
    <property type="match status" value="1"/>
</dbReference>
<dbReference type="GeneID" id="26809767"/>
<dbReference type="InterPro" id="IPR036282">
    <property type="entry name" value="Glutathione-S-Trfase_C_sf"/>
</dbReference>
<dbReference type="InterPro" id="IPR010987">
    <property type="entry name" value="Glutathione-S-Trfase_C-like"/>
</dbReference>
<dbReference type="InterPro" id="IPR004046">
    <property type="entry name" value="GST_C"/>
</dbReference>
<dbReference type="OrthoDB" id="249703at2759"/>
<dbReference type="Pfam" id="PF00043">
    <property type="entry name" value="GST_C"/>
    <property type="match status" value="1"/>
</dbReference>
<evidence type="ECO:0000256" key="1">
    <source>
        <dbReference type="ARBA" id="ARBA00007409"/>
    </source>
</evidence>
<dbReference type="Gene3D" id="3.40.30.10">
    <property type="entry name" value="Glutaredoxin"/>
    <property type="match status" value="1"/>
</dbReference>
<name>A0A0L1IYF4_ASPN3</name>
<dbReference type="PANTHER" id="PTHR43986">
    <property type="entry name" value="ELONGATION FACTOR 1-GAMMA"/>
    <property type="match status" value="1"/>
</dbReference>
<accession>A0A0L1IYF4</accession>
<dbReference type="CDD" id="cd03181">
    <property type="entry name" value="GST_C_EF1Bgamma_like"/>
    <property type="match status" value="1"/>
</dbReference>
<dbReference type="SFLD" id="SFLDG00358">
    <property type="entry name" value="Main_(cytGST)"/>
    <property type="match status" value="1"/>
</dbReference>
<dbReference type="FunFam" id="3.40.30.10:FF:000142">
    <property type="entry name" value="Elongation factor 1 gamma"/>
    <property type="match status" value="1"/>
</dbReference>
<dbReference type="SUPFAM" id="SSF52833">
    <property type="entry name" value="Thioredoxin-like"/>
    <property type="match status" value="1"/>
</dbReference>
<dbReference type="EMBL" id="JNOM01000202">
    <property type="protein sequence ID" value="KNG84532.1"/>
    <property type="molecule type" value="Genomic_DNA"/>
</dbReference>
<dbReference type="CDD" id="cd03044">
    <property type="entry name" value="GST_N_EF1Bgamma"/>
    <property type="match status" value="1"/>
</dbReference>
<comment type="caution">
    <text evidence="4">The sequence shown here is derived from an EMBL/GenBank/DDBJ whole genome shotgun (WGS) entry which is preliminary data.</text>
</comment>
<dbReference type="GO" id="GO:0005737">
    <property type="term" value="C:cytoplasm"/>
    <property type="evidence" value="ECO:0007669"/>
    <property type="project" value="TreeGrafter"/>
</dbReference>
<dbReference type="InterPro" id="IPR036249">
    <property type="entry name" value="Thioredoxin-like_sf"/>
</dbReference>
<evidence type="ECO:0000313" key="5">
    <source>
        <dbReference type="Proteomes" id="UP000037505"/>
    </source>
</evidence>
<dbReference type="InterPro" id="IPR004045">
    <property type="entry name" value="Glutathione_S-Trfase_N"/>
</dbReference>
<feature type="domain" description="GST C-terminal" evidence="3">
    <location>
        <begin position="84"/>
        <end position="211"/>
    </location>
</feature>
<proteinExistence type="inferred from homology"/>
<sequence length="229" mass="25603">MAFGTIYTFPGDQPRTIAIKAVAKANNLDLKIVEEPKTPAHFAVSKLGKVPAFVGEDGFMLFECMAIAIYITSQNEETTLLGKTKQDYANILKWMSFFNSEIIIPLVEKYLPLVGIRPYNKETVDMFANMAQAAVDVVEEHLDGKTFLVGGEISLADIFCAGIISLGFMFFYGKEWRQANPNVSRWFEHIINQPIYSAVTEKIEFLDEPKLTNVPPKQGEAEPAPETLN</sequence>
<organism evidence="4 5">
    <name type="scientific">Aspergillus nomiae NRRL (strain ATCC 15546 / NRRL 13137 / CBS 260.88 / M93)</name>
    <dbReference type="NCBI Taxonomy" id="1509407"/>
    <lineage>
        <taxon>Eukaryota</taxon>
        <taxon>Fungi</taxon>
        <taxon>Dikarya</taxon>
        <taxon>Ascomycota</taxon>
        <taxon>Pezizomycotina</taxon>
        <taxon>Eurotiomycetes</taxon>
        <taxon>Eurotiomycetidae</taxon>
        <taxon>Eurotiales</taxon>
        <taxon>Aspergillaceae</taxon>
        <taxon>Aspergillus</taxon>
        <taxon>Aspergillus subgen. Circumdati</taxon>
    </lineage>
</organism>
<dbReference type="FunFam" id="1.20.1050.10:FF:000006">
    <property type="entry name" value="Elongation factor 1 gamma"/>
    <property type="match status" value="1"/>
</dbReference>
<evidence type="ECO:0000256" key="2">
    <source>
        <dbReference type="RuleBase" id="RU003494"/>
    </source>
</evidence>
<reference evidence="4 5" key="1">
    <citation type="submission" date="2014-06" db="EMBL/GenBank/DDBJ databases">
        <title>The Genome of the Aflatoxigenic Filamentous Fungus Aspergillus nomius.</title>
        <authorList>
            <person name="Moore M.G."/>
            <person name="Shannon B.M."/>
            <person name="Brian M.M."/>
        </authorList>
    </citation>
    <scope>NUCLEOTIDE SEQUENCE [LARGE SCALE GENOMIC DNA]</scope>
    <source>
        <strain evidence="4 5">NRRL 13137</strain>
    </source>
</reference>
<dbReference type="InterPro" id="IPR040079">
    <property type="entry name" value="Glutathione_S-Trfase"/>
</dbReference>
<dbReference type="GO" id="GO:0005634">
    <property type="term" value="C:nucleus"/>
    <property type="evidence" value="ECO:0007669"/>
    <property type="project" value="TreeGrafter"/>
</dbReference>
<dbReference type="GO" id="GO:0016740">
    <property type="term" value="F:transferase activity"/>
    <property type="evidence" value="ECO:0007669"/>
    <property type="project" value="UniProtKB-KW"/>
</dbReference>
<dbReference type="PROSITE" id="PS50405">
    <property type="entry name" value="GST_CTER"/>
    <property type="match status" value="1"/>
</dbReference>
<dbReference type="SFLD" id="SFLDS00019">
    <property type="entry name" value="Glutathione_Transferase_(cytos"/>
    <property type="match status" value="1"/>
</dbReference>